<dbReference type="EMBL" id="UPHM01000031">
    <property type="protein sequence ID" value="VAZ91050.1"/>
    <property type="molecule type" value="Genomic_DNA"/>
</dbReference>
<evidence type="ECO:0000313" key="5">
    <source>
        <dbReference type="EMBL" id="VAZ83018.1"/>
    </source>
</evidence>
<evidence type="ECO:0000256" key="1">
    <source>
        <dbReference type="ARBA" id="ARBA00022737"/>
    </source>
</evidence>
<dbReference type="SUPFAM" id="SSF48452">
    <property type="entry name" value="TPR-like"/>
    <property type="match status" value="1"/>
</dbReference>
<dbReference type="InterPro" id="IPR011717">
    <property type="entry name" value="TPR-4"/>
</dbReference>
<dbReference type="GeneID" id="66600490"/>
<dbReference type="InterPro" id="IPR051012">
    <property type="entry name" value="CellSynth/LPSAsmb/PSIAsmb"/>
</dbReference>
<evidence type="ECO:0000256" key="2">
    <source>
        <dbReference type="ARBA" id="ARBA00022803"/>
    </source>
</evidence>
<sequence length="310" mass="34421">MELYEVVRDAVNPQMLQLIKDSLVISKDADYAMNGVPLSDTQHFGDRQCPDSWARYSHPVCEALLLAVAPVVARVSDKELVPTYSYCRIYWNGAVLEKHTDGASCQYSASLCVDVDPEPWPLYLADTELVLNPGDLVCYRGIDVVHWRKAYTGHQQIQVFLHYVDKNDQHAAWALDKRPTLGFDTKAAEIRTLDLVRRALAAHRQGRSDDARATCEEALRIEPRQFDALHALGVIAREAGQPERALELISQAIEIYPEDPAFYLNLGKTHQDLGNTTAAIAAFESALQLKPDLEAAKAALGTAREQPLGG</sequence>
<dbReference type="Pfam" id="PF13432">
    <property type="entry name" value="TPR_16"/>
    <property type="match status" value="1"/>
</dbReference>
<keyword evidence="2 3" id="KW-0802">TPR repeat</keyword>
<keyword evidence="5" id="KW-0378">Hydrolase</keyword>
<keyword evidence="8" id="KW-1185">Reference proteome</keyword>
<gene>
    <name evidence="5" type="primary">bepA_2</name>
    <name evidence="4" type="ORF">B4U45_24110</name>
    <name evidence="5" type="ORF">LAUMK42_01830</name>
    <name evidence="6" type="ORF">LAUMK4_01614</name>
</gene>
<dbReference type="AlphaFoldDB" id="A0A1X0LFU8"/>
<evidence type="ECO:0000313" key="8">
    <source>
        <dbReference type="Proteomes" id="UP000271464"/>
    </source>
</evidence>
<dbReference type="PROSITE" id="PS50005">
    <property type="entry name" value="TPR"/>
    <property type="match status" value="2"/>
</dbReference>
<dbReference type="OrthoDB" id="1493578at2"/>
<dbReference type="Gene3D" id="1.25.40.10">
    <property type="entry name" value="Tetratricopeptide repeat domain"/>
    <property type="match status" value="1"/>
</dbReference>
<dbReference type="GO" id="GO:0008233">
    <property type="term" value="F:peptidase activity"/>
    <property type="evidence" value="ECO:0007669"/>
    <property type="project" value="UniProtKB-KW"/>
</dbReference>
<reference evidence="8 9" key="2">
    <citation type="submission" date="2018-09" db="EMBL/GenBank/DDBJ databases">
        <authorList>
            <person name="Tagini F."/>
        </authorList>
    </citation>
    <scope>NUCLEOTIDE SEQUENCE [LARGE SCALE GENOMIC DNA]</scope>
    <source>
        <strain evidence="6 8">MK4</strain>
        <strain evidence="5 9">MK42</strain>
    </source>
</reference>
<dbReference type="EMBL" id="UPHL01000045">
    <property type="protein sequence ID" value="VAZ83018.1"/>
    <property type="molecule type" value="Genomic_DNA"/>
</dbReference>
<accession>A0A1X0LFU8</accession>
<dbReference type="PANTHER" id="PTHR45586:SF1">
    <property type="entry name" value="LIPOPOLYSACCHARIDE ASSEMBLY PROTEIN B"/>
    <property type="match status" value="1"/>
</dbReference>
<dbReference type="PROSITE" id="PS50293">
    <property type="entry name" value="TPR_REGION"/>
    <property type="match status" value="1"/>
</dbReference>
<dbReference type="SMART" id="SM00028">
    <property type="entry name" value="TPR"/>
    <property type="match status" value="3"/>
</dbReference>
<evidence type="ECO:0000313" key="9">
    <source>
        <dbReference type="Proteomes" id="UP000279331"/>
    </source>
</evidence>
<dbReference type="Proteomes" id="UP000279331">
    <property type="component" value="Unassembled WGS sequence"/>
</dbReference>
<keyword evidence="1" id="KW-0677">Repeat</keyword>
<dbReference type="Proteomes" id="UP000192335">
    <property type="component" value="Unassembled WGS sequence"/>
</dbReference>
<dbReference type="GO" id="GO:0042802">
    <property type="term" value="F:identical protein binding"/>
    <property type="evidence" value="ECO:0007669"/>
    <property type="project" value="InterPro"/>
</dbReference>
<dbReference type="PANTHER" id="PTHR45586">
    <property type="entry name" value="TPR REPEAT-CONTAINING PROTEIN PA4667"/>
    <property type="match status" value="1"/>
</dbReference>
<reference evidence="4 7" key="1">
    <citation type="submission" date="2017-02" db="EMBL/GenBank/DDBJ databases">
        <title>Mycobacterium kansasii genomes.</title>
        <authorList>
            <person name="Borowka P."/>
            <person name="Strapagiel D."/>
            <person name="Marciniak B."/>
            <person name="Lach J."/>
            <person name="Bakula Z."/>
            <person name="Van Ingen J."/>
            <person name="Safianowska A."/>
            <person name="Brzostek A."/>
            <person name="Dziadek J."/>
            <person name="Jagielski T."/>
        </authorList>
    </citation>
    <scope>NUCLEOTIDE SEQUENCE [LARGE SCALE GENOMIC DNA]</scope>
    <source>
        <strain evidence="4 7">12MK</strain>
    </source>
</reference>
<protein>
    <submittedName>
        <fullName evidence="5">Beta-barrel assembly-enhancing protease</fullName>
        <ecNumber evidence="5">3.4.-.-</ecNumber>
    </submittedName>
</protein>
<keyword evidence="5" id="KW-0645">Protease</keyword>
<dbReference type="Pfam" id="PF07721">
    <property type="entry name" value="TPR_4"/>
    <property type="match status" value="1"/>
</dbReference>
<dbReference type="Proteomes" id="UP000271464">
    <property type="component" value="Unassembled WGS sequence"/>
</dbReference>
<evidence type="ECO:0000256" key="3">
    <source>
        <dbReference type="PROSITE-ProRule" id="PRU00339"/>
    </source>
</evidence>
<comment type="caution">
    <text evidence="5">The sequence shown here is derived from an EMBL/GenBank/DDBJ whole genome shotgun (WGS) entry which is preliminary data.</text>
</comment>
<dbReference type="EMBL" id="MWQA01000001">
    <property type="protein sequence ID" value="ORC09223.1"/>
    <property type="molecule type" value="Genomic_DNA"/>
</dbReference>
<dbReference type="InterPro" id="IPR019734">
    <property type="entry name" value="TPR_rpt"/>
</dbReference>
<evidence type="ECO:0000313" key="4">
    <source>
        <dbReference type="EMBL" id="ORC09223.1"/>
    </source>
</evidence>
<feature type="repeat" description="TPR" evidence="3">
    <location>
        <begin position="260"/>
        <end position="293"/>
    </location>
</feature>
<organism evidence="5 9">
    <name type="scientific">Mycobacterium persicum</name>
    <dbReference type="NCBI Taxonomy" id="1487726"/>
    <lineage>
        <taxon>Bacteria</taxon>
        <taxon>Bacillati</taxon>
        <taxon>Actinomycetota</taxon>
        <taxon>Actinomycetes</taxon>
        <taxon>Mycobacteriales</taxon>
        <taxon>Mycobacteriaceae</taxon>
        <taxon>Mycobacterium</taxon>
    </lineage>
</organism>
<dbReference type="EC" id="3.4.-.-" evidence="5"/>
<dbReference type="InterPro" id="IPR011990">
    <property type="entry name" value="TPR-like_helical_dom_sf"/>
</dbReference>
<dbReference type="GO" id="GO:0006508">
    <property type="term" value="P:proteolysis"/>
    <property type="evidence" value="ECO:0007669"/>
    <property type="project" value="UniProtKB-KW"/>
</dbReference>
<evidence type="ECO:0000313" key="7">
    <source>
        <dbReference type="Proteomes" id="UP000192335"/>
    </source>
</evidence>
<feature type="repeat" description="TPR" evidence="3">
    <location>
        <begin position="226"/>
        <end position="259"/>
    </location>
</feature>
<dbReference type="RefSeq" id="WP_075548620.1">
    <property type="nucleotide sequence ID" value="NZ_CADEAW010000148.1"/>
</dbReference>
<name>A0A1X0LFU8_9MYCO</name>
<evidence type="ECO:0000313" key="6">
    <source>
        <dbReference type="EMBL" id="VAZ91050.1"/>
    </source>
</evidence>
<proteinExistence type="predicted"/>